<dbReference type="PROSITE" id="PS50937">
    <property type="entry name" value="HTH_MERR_2"/>
    <property type="match status" value="1"/>
</dbReference>
<keyword evidence="3" id="KW-0010">Activator</keyword>
<dbReference type="PANTHER" id="PTHR30204">
    <property type="entry name" value="REDOX-CYCLING DRUG-SENSING TRANSCRIPTIONAL ACTIVATOR SOXR"/>
    <property type="match status" value="1"/>
</dbReference>
<keyword evidence="1" id="KW-0805">Transcription regulation</keyword>
<sequence length="251" mass="28824">MTYSINELAALAGISARTLRYYDQIGLLTPGRQQDNAYRVYGQKEVDRLQQILFYRELGFSLTEVKQMIEADDYDSLKALQDHLLVLKEKQAQTGLLITNVEKTIASLKGELTMSDEEKFEGFKQQLINDNEKQYGKEIREKYGDDVVDQSNAKLKGLTARQYEQAQELSNQLNVYLKKAVEQGQPDSELAQKTCALHKEWLGYYWPQYSKEAHLGLAQMYVDDPRFKAYYEAIAPGGAEFLRDALKIYCS</sequence>
<comment type="caution">
    <text evidence="6">The sequence shown here is derived from an EMBL/GenBank/DDBJ whole genome shotgun (WGS) entry which is preliminary data.</text>
</comment>
<proteinExistence type="predicted"/>
<accession>A0ABS2Q7D7</accession>
<evidence type="ECO:0000256" key="1">
    <source>
        <dbReference type="ARBA" id="ARBA00023015"/>
    </source>
</evidence>
<keyword evidence="4" id="KW-0804">Transcription</keyword>
<keyword evidence="2 6" id="KW-0238">DNA-binding</keyword>
<name>A0ABS2Q7D7_9BACL</name>
<evidence type="ECO:0000313" key="6">
    <source>
        <dbReference type="EMBL" id="MBM7657704.1"/>
    </source>
</evidence>
<dbReference type="RefSeq" id="WP_205006032.1">
    <property type="nucleotide sequence ID" value="NZ_CBCRXA010000005.1"/>
</dbReference>
<dbReference type="SUPFAM" id="SSF46955">
    <property type="entry name" value="Putative DNA-binding domain"/>
    <property type="match status" value="1"/>
</dbReference>
<evidence type="ECO:0000256" key="3">
    <source>
        <dbReference type="ARBA" id="ARBA00023159"/>
    </source>
</evidence>
<dbReference type="Pfam" id="PF07739">
    <property type="entry name" value="TipAS"/>
    <property type="match status" value="1"/>
</dbReference>
<organism evidence="6 7">
    <name type="scientific">Sporolactobacillus spathodeae</name>
    <dbReference type="NCBI Taxonomy" id="1465502"/>
    <lineage>
        <taxon>Bacteria</taxon>
        <taxon>Bacillati</taxon>
        <taxon>Bacillota</taxon>
        <taxon>Bacilli</taxon>
        <taxon>Bacillales</taxon>
        <taxon>Sporolactobacillaceae</taxon>
        <taxon>Sporolactobacillus</taxon>
    </lineage>
</organism>
<dbReference type="InterPro" id="IPR009061">
    <property type="entry name" value="DNA-bd_dom_put_sf"/>
</dbReference>
<dbReference type="SUPFAM" id="SSF89082">
    <property type="entry name" value="Antibiotic binding domain of TipA-like multidrug resistance regulators"/>
    <property type="match status" value="1"/>
</dbReference>
<dbReference type="PRINTS" id="PR00040">
    <property type="entry name" value="HTHMERR"/>
</dbReference>
<protein>
    <submittedName>
        <fullName evidence="6">DNA-binding transcriptional MerR regulator</fullName>
    </submittedName>
</protein>
<dbReference type="SMART" id="SM00422">
    <property type="entry name" value="HTH_MERR"/>
    <property type="match status" value="1"/>
</dbReference>
<feature type="domain" description="HTH merR-type" evidence="5">
    <location>
        <begin position="2"/>
        <end position="71"/>
    </location>
</feature>
<evidence type="ECO:0000256" key="4">
    <source>
        <dbReference type="ARBA" id="ARBA00023163"/>
    </source>
</evidence>
<dbReference type="InterPro" id="IPR000551">
    <property type="entry name" value="MerR-type_HTH_dom"/>
</dbReference>
<dbReference type="InterPro" id="IPR012925">
    <property type="entry name" value="TipAS_dom"/>
</dbReference>
<evidence type="ECO:0000256" key="2">
    <source>
        <dbReference type="ARBA" id="ARBA00023125"/>
    </source>
</evidence>
<dbReference type="InterPro" id="IPR036244">
    <property type="entry name" value="TipA-like_antibiotic-bd"/>
</dbReference>
<reference evidence="6 7" key="1">
    <citation type="submission" date="2021-01" db="EMBL/GenBank/DDBJ databases">
        <title>Genomic Encyclopedia of Type Strains, Phase IV (KMG-IV): sequencing the most valuable type-strain genomes for metagenomic binning, comparative biology and taxonomic classification.</title>
        <authorList>
            <person name="Goeker M."/>
        </authorList>
    </citation>
    <scope>NUCLEOTIDE SEQUENCE [LARGE SCALE GENOMIC DNA]</scope>
    <source>
        <strain evidence="6 7">DSM 100968</strain>
    </source>
</reference>
<dbReference type="Gene3D" id="1.10.490.50">
    <property type="entry name" value="Antibiotic binding domain of TipA-like multidrug resistance regulators"/>
    <property type="match status" value="1"/>
</dbReference>
<keyword evidence="7" id="KW-1185">Reference proteome</keyword>
<gene>
    <name evidence="6" type="ORF">JOC27_001153</name>
</gene>
<dbReference type="Pfam" id="PF13411">
    <property type="entry name" value="MerR_1"/>
    <property type="match status" value="1"/>
</dbReference>
<dbReference type="Proteomes" id="UP000823201">
    <property type="component" value="Unassembled WGS sequence"/>
</dbReference>
<dbReference type="PANTHER" id="PTHR30204:SF90">
    <property type="entry name" value="HTH-TYPE TRANSCRIPTIONAL ACTIVATOR MTA"/>
    <property type="match status" value="1"/>
</dbReference>
<dbReference type="InterPro" id="IPR047057">
    <property type="entry name" value="MerR_fam"/>
</dbReference>
<dbReference type="GO" id="GO:0003677">
    <property type="term" value="F:DNA binding"/>
    <property type="evidence" value="ECO:0007669"/>
    <property type="project" value="UniProtKB-KW"/>
</dbReference>
<dbReference type="CDD" id="cd01106">
    <property type="entry name" value="HTH_TipAL-Mta"/>
    <property type="match status" value="1"/>
</dbReference>
<evidence type="ECO:0000313" key="7">
    <source>
        <dbReference type="Proteomes" id="UP000823201"/>
    </source>
</evidence>
<dbReference type="EMBL" id="JAFBEV010000007">
    <property type="protein sequence ID" value="MBM7657704.1"/>
    <property type="molecule type" value="Genomic_DNA"/>
</dbReference>
<dbReference type="Gene3D" id="1.10.1660.10">
    <property type="match status" value="1"/>
</dbReference>
<evidence type="ECO:0000259" key="5">
    <source>
        <dbReference type="PROSITE" id="PS50937"/>
    </source>
</evidence>